<dbReference type="PROSITE" id="PS50404">
    <property type="entry name" value="GST_NTER"/>
    <property type="match status" value="1"/>
</dbReference>
<dbReference type="PANTHER" id="PTHR43968">
    <property type="match status" value="1"/>
</dbReference>
<dbReference type="Pfam" id="PF13417">
    <property type="entry name" value="GST_N_3"/>
    <property type="match status" value="1"/>
</dbReference>
<feature type="domain" description="GST N-terminal" evidence="1">
    <location>
        <begin position="4"/>
        <end position="83"/>
    </location>
</feature>
<gene>
    <name evidence="3" type="ORF">ACFQFQ_28120</name>
</gene>
<protein>
    <submittedName>
        <fullName evidence="3">Glutathione S-transferase family protein</fullName>
    </submittedName>
</protein>
<organism evidence="3 4">
    <name type="scientific">Sulfitobacter porphyrae</name>
    <dbReference type="NCBI Taxonomy" id="1246864"/>
    <lineage>
        <taxon>Bacteria</taxon>
        <taxon>Pseudomonadati</taxon>
        <taxon>Pseudomonadota</taxon>
        <taxon>Alphaproteobacteria</taxon>
        <taxon>Rhodobacterales</taxon>
        <taxon>Roseobacteraceae</taxon>
        <taxon>Sulfitobacter</taxon>
    </lineage>
</organism>
<reference evidence="4" key="1">
    <citation type="journal article" date="2019" name="Int. J. Syst. Evol. Microbiol.">
        <title>The Global Catalogue of Microorganisms (GCM) 10K type strain sequencing project: providing services to taxonomists for standard genome sequencing and annotation.</title>
        <authorList>
            <consortium name="The Broad Institute Genomics Platform"/>
            <consortium name="The Broad Institute Genome Sequencing Center for Infectious Disease"/>
            <person name="Wu L."/>
            <person name="Ma J."/>
        </authorList>
    </citation>
    <scope>NUCLEOTIDE SEQUENCE [LARGE SCALE GENOMIC DNA]</scope>
    <source>
        <strain evidence="4">CCUG 66188</strain>
    </source>
</reference>
<evidence type="ECO:0000313" key="3">
    <source>
        <dbReference type="EMBL" id="MFC6762545.1"/>
    </source>
</evidence>
<evidence type="ECO:0000259" key="2">
    <source>
        <dbReference type="PROSITE" id="PS50405"/>
    </source>
</evidence>
<dbReference type="Gene3D" id="1.20.1050.10">
    <property type="match status" value="1"/>
</dbReference>
<dbReference type="PROSITE" id="PS50405">
    <property type="entry name" value="GST_CTER"/>
    <property type="match status" value="1"/>
</dbReference>
<name>A0ABW2B9V9_9RHOB</name>
<dbReference type="InterPro" id="IPR010987">
    <property type="entry name" value="Glutathione-S-Trfase_C-like"/>
</dbReference>
<dbReference type="SFLD" id="SFLDG00358">
    <property type="entry name" value="Main_(cytGST)"/>
    <property type="match status" value="1"/>
</dbReference>
<evidence type="ECO:0000259" key="1">
    <source>
        <dbReference type="PROSITE" id="PS50404"/>
    </source>
</evidence>
<dbReference type="InterPro" id="IPR036282">
    <property type="entry name" value="Glutathione-S-Trfase_C_sf"/>
</dbReference>
<proteinExistence type="predicted"/>
<accession>A0ABW2B9V9</accession>
<dbReference type="Proteomes" id="UP001596353">
    <property type="component" value="Unassembled WGS sequence"/>
</dbReference>
<dbReference type="InterPro" id="IPR004046">
    <property type="entry name" value="GST_C"/>
</dbReference>
<evidence type="ECO:0000313" key="4">
    <source>
        <dbReference type="Proteomes" id="UP001596353"/>
    </source>
</evidence>
<dbReference type="SUPFAM" id="SSF47616">
    <property type="entry name" value="GST C-terminal domain-like"/>
    <property type="match status" value="1"/>
</dbReference>
<dbReference type="SUPFAM" id="SSF52833">
    <property type="entry name" value="Thioredoxin-like"/>
    <property type="match status" value="1"/>
</dbReference>
<dbReference type="InterPro" id="IPR004045">
    <property type="entry name" value="Glutathione_S-Trfase_N"/>
</dbReference>
<dbReference type="InterPro" id="IPR036249">
    <property type="entry name" value="Thioredoxin-like_sf"/>
</dbReference>
<keyword evidence="4" id="KW-1185">Reference proteome</keyword>
<dbReference type="Gene3D" id="3.40.30.10">
    <property type="entry name" value="Glutaredoxin"/>
    <property type="match status" value="1"/>
</dbReference>
<dbReference type="EMBL" id="JBHSWG010000004">
    <property type="protein sequence ID" value="MFC6762545.1"/>
    <property type="molecule type" value="Genomic_DNA"/>
</dbReference>
<feature type="domain" description="GST C-terminal" evidence="2">
    <location>
        <begin position="87"/>
        <end position="226"/>
    </location>
</feature>
<dbReference type="CDD" id="cd00299">
    <property type="entry name" value="GST_C_family"/>
    <property type="match status" value="1"/>
</dbReference>
<sequence length="226" mass="25291">MPEQRYKIVGHRLCPYVQRVVITMLEKDIAFDRLDIDLDNKPDWLQEISPFGQVPVFRAGPDDWLFESGVIAAFLDGSSGGGLLPGDPLARARHEAWMSYADGMLNIVARIIYRDADATAVRRSMADLKERLDIVNSRFAPKDYFAGSEFGLVDAVFATLFRYIPVLDMLSEVTLGDRLPGTLVTWWETVRARPSVSAAVPRDYEAELGRFIAGKQSHAGRVMAQL</sequence>
<comment type="caution">
    <text evidence="3">The sequence shown here is derived from an EMBL/GenBank/DDBJ whole genome shotgun (WGS) entry which is preliminary data.</text>
</comment>
<dbReference type="Pfam" id="PF00043">
    <property type="entry name" value="GST_C"/>
    <property type="match status" value="1"/>
</dbReference>
<dbReference type="InterPro" id="IPR040079">
    <property type="entry name" value="Glutathione_S-Trfase"/>
</dbReference>
<dbReference type="InterPro" id="IPR050983">
    <property type="entry name" value="GST_Omega/HSP26"/>
</dbReference>
<dbReference type="PANTHER" id="PTHR43968:SF6">
    <property type="entry name" value="GLUTATHIONE S-TRANSFERASE OMEGA"/>
    <property type="match status" value="1"/>
</dbReference>
<dbReference type="SFLD" id="SFLDS00019">
    <property type="entry name" value="Glutathione_Transferase_(cytos"/>
    <property type="match status" value="1"/>
</dbReference>